<accession>A0A4S3M4L8</accession>
<dbReference type="RefSeq" id="WP_136334751.1">
    <property type="nucleotide sequence ID" value="NZ_QXMP01000001.1"/>
</dbReference>
<dbReference type="EMBL" id="SSMC01000001">
    <property type="protein sequence ID" value="THD69261.1"/>
    <property type="molecule type" value="Genomic_DNA"/>
</dbReference>
<dbReference type="OrthoDB" id="982889at2"/>
<evidence type="ECO:0000256" key="1">
    <source>
        <dbReference type="SAM" id="Phobius"/>
    </source>
</evidence>
<comment type="caution">
    <text evidence="2">The sequence shown here is derived from an EMBL/GenBank/DDBJ whole genome shotgun (WGS) entry which is preliminary data.</text>
</comment>
<reference evidence="2 3" key="1">
    <citation type="submission" date="2019-04" db="EMBL/GenBank/DDBJ databases">
        <title>Draft genome sequence of Robertkochia marina CC-AMO-30D.</title>
        <authorList>
            <person name="Hameed A."/>
            <person name="Lin S.-Y."/>
            <person name="Shahina M."/>
            <person name="Lai W.-A."/>
            <person name="Young C.-C."/>
        </authorList>
    </citation>
    <scope>NUCLEOTIDE SEQUENCE [LARGE SCALE GENOMIC DNA]</scope>
    <source>
        <strain evidence="2 3">CC-AMO-30D</strain>
    </source>
</reference>
<keyword evidence="1" id="KW-0812">Transmembrane</keyword>
<keyword evidence="3" id="KW-1185">Reference proteome</keyword>
<sequence length="390" mass="45642">MKDYENLKDLHLNFIRLLEQLYGTFNQEKNKFESTSNSKIARDLFYSDSQFSRLINGTASEGEFKRAVRNVERSLELIGLKEKEGIAPGTSYKPQKNKKGLSLVLSVVAVILASSTIYFGLSHFSNPQKLEDQPTVQVSSRFDMLKWSFENHYINPYVKLRELPEDCYYPCYKYQGKWNLKEEYKIPFFRERNGFHYVAKEATMYTNCLENDSNTNGEAFEGYEYQKHEIWYDTRELPIDSFLVTAGSTKIRPEYTHARFEEDDHFVKIAYVHTFFRGEYTLDSASVYRSGKVIGRDLEFIADETLLSRLDSEKLVEDIKSEVNAIAQNRLEDFSKPISCDPAQLPKEDFHMLDEGDALEFNCQFSTGRFLVDYHKEYVLDYQYINNVCR</sequence>
<keyword evidence="1" id="KW-0472">Membrane</keyword>
<evidence type="ECO:0000313" key="3">
    <source>
        <dbReference type="Proteomes" id="UP000305939"/>
    </source>
</evidence>
<proteinExistence type="predicted"/>
<name>A0A4S3M4L8_9FLAO</name>
<gene>
    <name evidence="2" type="ORF">E7Z59_02715</name>
</gene>
<dbReference type="Proteomes" id="UP000305939">
    <property type="component" value="Unassembled WGS sequence"/>
</dbReference>
<keyword evidence="1" id="KW-1133">Transmembrane helix</keyword>
<dbReference type="AlphaFoldDB" id="A0A4S3M4L8"/>
<organism evidence="2 3">
    <name type="scientific">Robertkochia marina</name>
    <dbReference type="NCBI Taxonomy" id="1227945"/>
    <lineage>
        <taxon>Bacteria</taxon>
        <taxon>Pseudomonadati</taxon>
        <taxon>Bacteroidota</taxon>
        <taxon>Flavobacteriia</taxon>
        <taxon>Flavobacteriales</taxon>
        <taxon>Flavobacteriaceae</taxon>
        <taxon>Robertkochia</taxon>
    </lineage>
</organism>
<protein>
    <submittedName>
        <fullName evidence="2">Uncharacterized protein</fullName>
    </submittedName>
</protein>
<feature type="transmembrane region" description="Helical" evidence="1">
    <location>
        <begin position="101"/>
        <end position="121"/>
    </location>
</feature>
<evidence type="ECO:0000313" key="2">
    <source>
        <dbReference type="EMBL" id="THD69261.1"/>
    </source>
</evidence>